<feature type="transmembrane region" description="Helical" evidence="6">
    <location>
        <begin position="271"/>
        <end position="289"/>
    </location>
</feature>
<dbReference type="RefSeq" id="WP_111679318.1">
    <property type="nucleotide sequence ID" value="NZ_CP038020.1"/>
</dbReference>
<evidence type="ECO:0000256" key="3">
    <source>
        <dbReference type="ARBA" id="ARBA00022729"/>
    </source>
</evidence>
<keyword evidence="6" id="KW-0812">Transmembrane</keyword>
<feature type="domain" description="Gram-positive cocci surface proteins LPxTG" evidence="8">
    <location>
        <begin position="262"/>
        <end position="297"/>
    </location>
</feature>
<dbReference type="Pfam" id="PF00746">
    <property type="entry name" value="Gram_pos_anchor"/>
    <property type="match status" value="1"/>
</dbReference>
<accession>A0A2X3UHF7</accession>
<keyword evidence="1" id="KW-0134">Cell wall</keyword>
<feature type="signal peptide" evidence="7">
    <location>
        <begin position="1"/>
        <end position="26"/>
    </location>
</feature>
<feature type="region of interest" description="Disordered" evidence="5">
    <location>
        <begin position="22"/>
        <end position="173"/>
    </location>
</feature>
<dbReference type="PROSITE" id="PS50847">
    <property type="entry name" value="GRAM_POS_ANCHORING"/>
    <property type="match status" value="1"/>
</dbReference>
<protein>
    <submittedName>
        <fullName evidence="9">Extracellular protein</fullName>
    </submittedName>
</protein>
<dbReference type="NCBIfam" id="TIGR01167">
    <property type="entry name" value="LPXTG_anchor"/>
    <property type="match status" value="1"/>
</dbReference>
<dbReference type="Proteomes" id="UP000249634">
    <property type="component" value="Chromosome 1"/>
</dbReference>
<feature type="compositionally biased region" description="Polar residues" evidence="5">
    <location>
        <begin position="117"/>
        <end position="128"/>
    </location>
</feature>
<sequence length="297" mass="30360">MKKWTKLITLSSVAVLASASPLTAFADENAPVTSDVPAVVTTPEVPTDTSSAPSDDTVVPTVPETPTEAPSTPEDNTVVPTDPNVTVPSTSEPAETTPSTEVTPPSTEETSLPSTEDNSASEPSSTEAPDQDADTTTEPKTSEPAENTVTVPTIDGGSTTLTPDVTVPTNNPNISAQTAVDAGASQVGTTSTVTGQVVSNVAPSAPVYTNTGYQIVATQDSQVIVAYSDGSTSTLAPEAVGGTVNADKTISITDQSGEMKTLPHTGEKEEALMTLAGTSILAGLMAYFFKKRTLKSN</sequence>
<dbReference type="EMBL" id="LS483339">
    <property type="protein sequence ID" value="SQF24385.1"/>
    <property type="molecule type" value="Genomic_DNA"/>
</dbReference>
<feature type="compositionally biased region" description="Polar residues" evidence="5">
    <location>
        <begin position="136"/>
        <end position="173"/>
    </location>
</feature>
<keyword evidence="6" id="KW-0472">Membrane</keyword>
<dbReference type="AlphaFoldDB" id="A0A2X3UHF7"/>
<gene>
    <name evidence="9" type="ORF">NCTC12958_00568</name>
</gene>
<keyword evidence="6" id="KW-1133">Transmembrane helix</keyword>
<evidence type="ECO:0000256" key="1">
    <source>
        <dbReference type="ARBA" id="ARBA00022512"/>
    </source>
</evidence>
<evidence type="ECO:0000259" key="8">
    <source>
        <dbReference type="PROSITE" id="PS50847"/>
    </source>
</evidence>
<keyword evidence="4" id="KW-0572">Peptidoglycan-anchor</keyword>
<evidence type="ECO:0000313" key="9">
    <source>
        <dbReference type="EMBL" id="SQF24385.1"/>
    </source>
</evidence>
<evidence type="ECO:0000313" key="10">
    <source>
        <dbReference type="Proteomes" id="UP000249634"/>
    </source>
</evidence>
<keyword evidence="3 7" id="KW-0732">Signal</keyword>
<feature type="compositionally biased region" description="Low complexity" evidence="5">
    <location>
        <begin position="36"/>
        <end position="116"/>
    </location>
</feature>
<evidence type="ECO:0000256" key="4">
    <source>
        <dbReference type="ARBA" id="ARBA00023088"/>
    </source>
</evidence>
<organism evidence="9 10">
    <name type="scientific">Streptococcus thermophilus</name>
    <dbReference type="NCBI Taxonomy" id="1308"/>
    <lineage>
        <taxon>Bacteria</taxon>
        <taxon>Bacillati</taxon>
        <taxon>Bacillota</taxon>
        <taxon>Bacilli</taxon>
        <taxon>Lactobacillales</taxon>
        <taxon>Streptococcaceae</taxon>
        <taxon>Streptococcus</taxon>
    </lineage>
</organism>
<name>A0A2X3UHF7_STRTR</name>
<feature type="chain" id="PRO_5015915320" evidence="7">
    <location>
        <begin position="27"/>
        <end position="297"/>
    </location>
</feature>
<evidence type="ECO:0000256" key="2">
    <source>
        <dbReference type="ARBA" id="ARBA00022525"/>
    </source>
</evidence>
<evidence type="ECO:0000256" key="6">
    <source>
        <dbReference type="SAM" id="Phobius"/>
    </source>
</evidence>
<reference evidence="9 10" key="1">
    <citation type="submission" date="2018-06" db="EMBL/GenBank/DDBJ databases">
        <authorList>
            <consortium name="Pathogen Informatics"/>
            <person name="Doyle S."/>
        </authorList>
    </citation>
    <scope>NUCLEOTIDE SEQUENCE [LARGE SCALE GENOMIC DNA]</scope>
    <source>
        <strain evidence="9 10">NCTC12958</strain>
    </source>
</reference>
<evidence type="ECO:0000256" key="7">
    <source>
        <dbReference type="SAM" id="SignalP"/>
    </source>
</evidence>
<dbReference type="InterPro" id="IPR019931">
    <property type="entry name" value="LPXTG_anchor"/>
</dbReference>
<keyword evidence="2" id="KW-0964">Secreted</keyword>
<evidence type="ECO:0000256" key="5">
    <source>
        <dbReference type="SAM" id="MobiDB-lite"/>
    </source>
</evidence>
<proteinExistence type="predicted"/>